<dbReference type="SUPFAM" id="SSF56327">
    <property type="entry name" value="LDH C-terminal domain-like"/>
    <property type="match status" value="1"/>
</dbReference>
<name>A0A7M7T8T8_NASVI</name>
<evidence type="ECO:0000256" key="1">
    <source>
        <dbReference type="ARBA" id="ARBA00012995"/>
    </source>
</evidence>
<reference evidence="8" key="1">
    <citation type="submission" date="2021-01" db="UniProtKB">
        <authorList>
            <consortium name="EnsemblMetazoa"/>
        </authorList>
    </citation>
    <scope>IDENTIFICATION</scope>
</reference>
<organism evidence="8 9">
    <name type="scientific">Nasonia vitripennis</name>
    <name type="common">Parasitic wasp</name>
    <dbReference type="NCBI Taxonomy" id="7425"/>
    <lineage>
        <taxon>Eukaryota</taxon>
        <taxon>Metazoa</taxon>
        <taxon>Ecdysozoa</taxon>
        <taxon>Arthropoda</taxon>
        <taxon>Hexapoda</taxon>
        <taxon>Insecta</taxon>
        <taxon>Pterygota</taxon>
        <taxon>Neoptera</taxon>
        <taxon>Endopterygota</taxon>
        <taxon>Hymenoptera</taxon>
        <taxon>Apocrita</taxon>
        <taxon>Proctotrupomorpha</taxon>
        <taxon>Chalcidoidea</taxon>
        <taxon>Pteromalidae</taxon>
        <taxon>Pteromalinae</taxon>
        <taxon>Nasonia</taxon>
    </lineage>
</organism>
<dbReference type="InterPro" id="IPR015955">
    <property type="entry name" value="Lactate_DH/Glyco_Ohase_4_C"/>
</dbReference>
<dbReference type="InterPro" id="IPR001236">
    <property type="entry name" value="Lactate/malate_DH_N"/>
</dbReference>
<evidence type="ECO:0000256" key="3">
    <source>
        <dbReference type="ARBA" id="ARBA00022532"/>
    </source>
</evidence>
<proteinExistence type="predicted"/>
<evidence type="ECO:0000256" key="5">
    <source>
        <dbReference type="ARBA" id="ARBA00023027"/>
    </source>
</evidence>
<dbReference type="RefSeq" id="XP_031783155.1">
    <property type="nucleotide sequence ID" value="XM_031927295.2"/>
</dbReference>
<dbReference type="Pfam" id="PF00056">
    <property type="entry name" value="Ldh_1_N"/>
    <property type="match status" value="1"/>
</dbReference>
<evidence type="ECO:0000313" key="8">
    <source>
        <dbReference type="EnsemblMetazoa" id="XP_031783155"/>
    </source>
</evidence>
<dbReference type="PANTHER" id="PTHR11540">
    <property type="entry name" value="MALATE AND LACTATE DEHYDROGENASE"/>
    <property type="match status" value="1"/>
</dbReference>
<dbReference type="GO" id="GO:0006099">
    <property type="term" value="P:tricarboxylic acid cycle"/>
    <property type="evidence" value="ECO:0007669"/>
    <property type="project" value="UniProtKB-KW"/>
</dbReference>
<dbReference type="SMR" id="A0A7M7T8T8"/>
<evidence type="ECO:0000259" key="7">
    <source>
        <dbReference type="Pfam" id="PF00056"/>
    </source>
</evidence>
<dbReference type="PANTHER" id="PTHR11540:SF16">
    <property type="entry name" value="MALATE DEHYDROGENASE, MITOCHONDRIAL"/>
    <property type="match status" value="1"/>
</dbReference>
<sequence length="430" mass="47060">MAAGRLLARRTGRGCRRWCERSSGDVFELRRDRYASTVCASKNLKVAIVGATGQTGRSLALCLKQSALIDELAVYDSHPTRGLLLELSHMDSRCRTIVEDEASTTSACNGKRDLERALTGAKIVAITLDGESIREEAEYLEKILSGLLGCCPKALVALVSRRVNSLVPMLYELYKRAGLFEASSRIFGVVSLFATRANGLAAETLKIQPELSSVPVIGGGCPRSCVPLFSQTRPCADFTPEELSRLSEAMKSAEAAESSSLCLGFAAARFCISLCKAAGTRASRLRPRLQRPRASTPFRDPSARLSLRGIQLGRSASDQPALQTEPQRKRSCSDIYARRESSSSSSGGVRPTKTTAESIARREWGSQLALLPSPQSRYRLPTRRAVLSSPRKRVELSRLPAARPLRIHLFLPTLRPCLCLLLYSYNRSIL</sequence>
<protein>
    <recommendedName>
        <fullName evidence="2">Malate dehydrogenase, mitochondrial</fullName>
        <ecNumber evidence="1">1.1.1.37</ecNumber>
    </recommendedName>
</protein>
<dbReference type="Gene3D" id="3.40.50.720">
    <property type="entry name" value="NAD(P)-binding Rossmann-like Domain"/>
    <property type="match status" value="1"/>
</dbReference>
<evidence type="ECO:0000256" key="2">
    <source>
        <dbReference type="ARBA" id="ARBA00016075"/>
    </source>
</evidence>
<dbReference type="Gene3D" id="3.90.110.10">
    <property type="entry name" value="Lactate dehydrogenase/glycoside hydrolase, family 4, C-terminal"/>
    <property type="match status" value="1"/>
</dbReference>
<evidence type="ECO:0000313" key="9">
    <source>
        <dbReference type="Proteomes" id="UP000002358"/>
    </source>
</evidence>
<dbReference type="InterPro" id="IPR036291">
    <property type="entry name" value="NAD(P)-bd_dom_sf"/>
</dbReference>
<feature type="domain" description="Lactate/malate dehydrogenase N-terminal" evidence="7">
    <location>
        <begin position="45"/>
        <end position="111"/>
    </location>
</feature>
<dbReference type="InParanoid" id="A0A7M7T8T8"/>
<feature type="compositionally biased region" description="Basic and acidic residues" evidence="6">
    <location>
        <begin position="326"/>
        <end position="341"/>
    </location>
</feature>
<feature type="region of interest" description="Disordered" evidence="6">
    <location>
        <begin position="314"/>
        <end position="356"/>
    </location>
</feature>
<dbReference type="GO" id="GO:0030060">
    <property type="term" value="F:L-malate dehydrogenase (NAD+) activity"/>
    <property type="evidence" value="ECO:0007669"/>
    <property type="project" value="UniProtKB-EC"/>
</dbReference>
<dbReference type="SUPFAM" id="SSF51735">
    <property type="entry name" value="NAD(P)-binding Rossmann-fold domains"/>
    <property type="match status" value="1"/>
</dbReference>
<dbReference type="OrthoDB" id="755699at2759"/>
<keyword evidence="3" id="KW-0816">Tricarboxylic acid cycle</keyword>
<evidence type="ECO:0000256" key="4">
    <source>
        <dbReference type="ARBA" id="ARBA00023002"/>
    </source>
</evidence>
<dbReference type="GeneID" id="116416910"/>
<accession>A0A7M7T8T8</accession>
<keyword evidence="9" id="KW-1185">Reference proteome</keyword>
<dbReference type="EC" id="1.1.1.37" evidence="1"/>
<evidence type="ECO:0000256" key="6">
    <source>
        <dbReference type="SAM" id="MobiDB-lite"/>
    </source>
</evidence>
<dbReference type="AlphaFoldDB" id="A0A7M7T8T8"/>
<keyword evidence="5" id="KW-0520">NAD</keyword>
<dbReference type="KEGG" id="nvi:116416910"/>
<keyword evidence="4" id="KW-0560">Oxidoreductase</keyword>
<dbReference type="EnsemblMetazoa" id="XM_031927295">
    <property type="protein sequence ID" value="XP_031783155"/>
    <property type="gene ID" value="LOC116416910"/>
</dbReference>
<dbReference type="GO" id="GO:0005739">
    <property type="term" value="C:mitochondrion"/>
    <property type="evidence" value="ECO:0007669"/>
    <property type="project" value="TreeGrafter"/>
</dbReference>
<feature type="compositionally biased region" description="Polar residues" evidence="6">
    <location>
        <begin position="314"/>
        <end position="325"/>
    </location>
</feature>
<dbReference type="Proteomes" id="UP000002358">
    <property type="component" value="Chromosome 3"/>
</dbReference>